<proteinExistence type="predicted"/>
<reference evidence="1 2" key="1">
    <citation type="submission" date="2019-02" db="EMBL/GenBank/DDBJ databases">
        <title>Deep-cultivation of Planctomycetes and their phenomic and genomic characterization uncovers novel biology.</title>
        <authorList>
            <person name="Wiegand S."/>
            <person name="Jogler M."/>
            <person name="Boedeker C."/>
            <person name="Pinto D."/>
            <person name="Vollmers J."/>
            <person name="Rivas-Marin E."/>
            <person name="Kohn T."/>
            <person name="Peeters S.H."/>
            <person name="Heuer A."/>
            <person name="Rast P."/>
            <person name="Oberbeckmann S."/>
            <person name="Bunk B."/>
            <person name="Jeske O."/>
            <person name="Meyerdierks A."/>
            <person name="Storesund J.E."/>
            <person name="Kallscheuer N."/>
            <person name="Luecker S."/>
            <person name="Lage O.M."/>
            <person name="Pohl T."/>
            <person name="Merkel B.J."/>
            <person name="Hornburger P."/>
            <person name="Mueller R.-W."/>
            <person name="Bruemmer F."/>
            <person name="Labrenz M."/>
            <person name="Spormann A.M."/>
            <person name="Op den Camp H."/>
            <person name="Overmann J."/>
            <person name="Amann R."/>
            <person name="Jetten M.S.M."/>
            <person name="Mascher T."/>
            <person name="Medema M.H."/>
            <person name="Devos D.P."/>
            <person name="Kaster A.-K."/>
            <person name="Ovreas L."/>
            <person name="Rohde M."/>
            <person name="Galperin M.Y."/>
            <person name="Jogler C."/>
        </authorList>
    </citation>
    <scope>NUCLEOTIDE SEQUENCE [LARGE SCALE GENOMIC DNA]</scope>
    <source>
        <strain evidence="1 2">V6</strain>
    </source>
</reference>
<dbReference type="EMBL" id="CP036347">
    <property type="protein sequence ID" value="QDU03890.1"/>
    <property type="molecule type" value="Genomic_DNA"/>
</dbReference>
<gene>
    <name evidence="1" type="ORF">V6x_36130</name>
</gene>
<organism evidence="1 2">
    <name type="scientific">Gimesia chilikensis</name>
    <dbReference type="NCBI Taxonomy" id="2605989"/>
    <lineage>
        <taxon>Bacteria</taxon>
        <taxon>Pseudomonadati</taxon>
        <taxon>Planctomycetota</taxon>
        <taxon>Planctomycetia</taxon>
        <taxon>Planctomycetales</taxon>
        <taxon>Planctomycetaceae</taxon>
        <taxon>Gimesia</taxon>
    </lineage>
</organism>
<dbReference type="Proteomes" id="UP000320722">
    <property type="component" value="Chromosome"/>
</dbReference>
<sequence length="71" mass="8311">MKPVSLRSFYFTFTSLLYNGKSSGQALRSSIFLFKNTVRKSAHHFDTQREYLYVQLRSQFHAGPAFVCFHN</sequence>
<evidence type="ECO:0000313" key="1">
    <source>
        <dbReference type="EMBL" id="QDU03890.1"/>
    </source>
</evidence>
<evidence type="ECO:0000313" key="2">
    <source>
        <dbReference type="Proteomes" id="UP000320722"/>
    </source>
</evidence>
<accession>A0A517WF56</accession>
<protein>
    <submittedName>
        <fullName evidence="1">Uncharacterized protein</fullName>
    </submittedName>
</protein>
<dbReference type="AlphaFoldDB" id="A0A517WF56"/>
<name>A0A517WF56_9PLAN</name>